<feature type="domain" description="Peptidase S8/S53" evidence="6">
    <location>
        <begin position="182"/>
        <end position="408"/>
    </location>
</feature>
<dbReference type="InterPro" id="IPR050131">
    <property type="entry name" value="Peptidase_S8_subtilisin-like"/>
</dbReference>
<evidence type="ECO:0000256" key="4">
    <source>
        <dbReference type="ARBA" id="ARBA00022825"/>
    </source>
</evidence>
<dbReference type="InterPro" id="IPR015500">
    <property type="entry name" value="Peptidase_S8_subtilisin-rel"/>
</dbReference>
<name>A0A1C6V002_9ACTN</name>
<proteinExistence type="inferred from homology"/>
<dbReference type="InterPro" id="IPR000209">
    <property type="entry name" value="Peptidase_S8/S53_dom"/>
</dbReference>
<evidence type="ECO:0000313" key="7">
    <source>
        <dbReference type="EMBL" id="SCL59579.1"/>
    </source>
</evidence>
<reference evidence="8 10" key="2">
    <citation type="submission" date="2022-10" db="EMBL/GenBank/DDBJ databases">
        <title>The complete genomes of actinobacterial strains from the NBC collection.</title>
        <authorList>
            <person name="Joergensen T.S."/>
            <person name="Alvarez Arevalo M."/>
            <person name="Sterndorff E.B."/>
            <person name="Faurdal D."/>
            <person name="Vuksanovic O."/>
            <person name="Mourched A.-S."/>
            <person name="Charusanti P."/>
            <person name="Shaw S."/>
            <person name="Blin K."/>
            <person name="Weber T."/>
        </authorList>
    </citation>
    <scope>NUCLEOTIDE SEQUENCE [LARGE SCALE GENOMIC DNA]</scope>
    <source>
        <strain evidence="8 10">NBC 01809</strain>
    </source>
</reference>
<dbReference type="CDD" id="cd00306">
    <property type="entry name" value="Peptidases_S8_S53"/>
    <property type="match status" value="1"/>
</dbReference>
<evidence type="ECO:0000313" key="10">
    <source>
        <dbReference type="Proteomes" id="UP001334804"/>
    </source>
</evidence>
<accession>A0A1C6V002</accession>
<dbReference type="PROSITE" id="PS51892">
    <property type="entry name" value="SUBTILASE"/>
    <property type="match status" value="1"/>
</dbReference>
<dbReference type="PANTHER" id="PTHR43806">
    <property type="entry name" value="PEPTIDASE S8"/>
    <property type="match status" value="1"/>
</dbReference>
<dbReference type="Proteomes" id="UP001334804">
    <property type="component" value="Chromosome"/>
</dbReference>
<feature type="active site" description="Charge relay system" evidence="5">
    <location>
        <position position="191"/>
    </location>
</feature>
<evidence type="ECO:0000313" key="9">
    <source>
        <dbReference type="Proteomes" id="UP000199343"/>
    </source>
</evidence>
<sequence length="436" mass="44928">MPVDDSFASGPPAGLSRRQIMAWSALAAAATPFGLAGRGGPAAAGESPDATYQRVFLEALAADPNLRRYAVTGREFLYRPRQLLVARPDVQRVMSRLRSYGHPATEGVGFAGVARLVFAAETDVPSVVTKLRDPQQWPGQPAPVVQPHHVLLGFGNIMGNPGGPPRVAGALPAPDPARAGEGAGVTVGICDTGIWRQAGSFHPQWLAGSYLPEADDEDAVYVGADVLALQGGHGTFVAGVVRQAAPGVRFDPEAALNATGVGDEEMLVAALGRLAPQASVINLSLGYFTQDDQPPLPLVNALAGLPGRAVVASAGNAGNSRRAWPAALDRVLAVGAVSAGSTGPVPAPYSSYGPWVDACALGSRTSTYVRGRLQLPGQPTRYFDGFAAWVGTSFATGHVAGRLAALMTSAGLSAEAAHAALVAGPRWHPHYGVLVA</sequence>
<keyword evidence="2 5" id="KW-0645">Protease</keyword>
<dbReference type="Proteomes" id="UP000199343">
    <property type="component" value="Unassembled WGS sequence"/>
</dbReference>
<evidence type="ECO:0000259" key="6">
    <source>
        <dbReference type="Pfam" id="PF00082"/>
    </source>
</evidence>
<dbReference type="InterPro" id="IPR006311">
    <property type="entry name" value="TAT_signal"/>
</dbReference>
<dbReference type="Pfam" id="PF00082">
    <property type="entry name" value="Peptidase_S8"/>
    <property type="match status" value="1"/>
</dbReference>
<keyword evidence="4 5" id="KW-0720">Serine protease</keyword>
<reference evidence="7 9" key="1">
    <citation type="submission" date="2016-06" db="EMBL/GenBank/DDBJ databases">
        <authorList>
            <person name="Kjaerup R.B."/>
            <person name="Dalgaard T.S."/>
            <person name="Juul-Madsen H.R."/>
        </authorList>
    </citation>
    <scope>NUCLEOTIDE SEQUENCE [LARGE SCALE GENOMIC DNA]</scope>
    <source>
        <strain evidence="7 9">DSM 43363</strain>
    </source>
</reference>
<evidence type="ECO:0000256" key="2">
    <source>
        <dbReference type="ARBA" id="ARBA00022670"/>
    </source>
</evidence>
<evidence type="ECO:0000313" key="8">
    <source>
        <dbReference type="EMBL" id="WSA35127.1"/>
    </source>
</evidence>
<dbReference type="SUPFAM" id="SSF52743">
    <property type="entry name" value="Subtilisin-like"/>
    <property type="match status" value="1"/>
</dbReference>
<feature type="active site" description="Charge relay system" evidence="5">
    <location>
        <position position="393"/>
    </location>
</feature>
<feature type="active site" description="Charge relay system" evidence="5">
    <location>
        <position position="233"/>
    </location>
</feature>
<gene>
    <name evidence="7" type="ORF">GA0070608_2171</name>
    <name evidence="8" type="ORF">OIE14_14315</name>
</gene>
<keyword evidence="3 5" id="KW-0378">Hydrolase</keyword>
<dbReference type="EMBL" id="CP109071">
    <property type="protein sequence ID" value="WSA35127.1"/>
    <property type="molecule type" value="Genomic_DNA"/>
</dbReference>
<dbReference type="PROSITE" id="PS51318">
    <property type="entry name" value="TAT"/>
    <property type="match status" value="1"/>
</dbReference>
<evidence type="ECO:0000256" key="3">
    <source>
        <dbReference type="ARBA" id="ARBA00022801"/>
    </source>
</evidence>
<protein>
    <submittedName>
        <fullName evidence="8">S8/S53 family peptidase</fullName>
    </submittedName>
    <submittedName>
        <fullName evidence="7">Subtilase family protein</fullName>
    </submittedName>
</protein>
<dbReference type="InterPro" id="IPR036852">
    <property type="entry name" value="Peptidase_S8/S53_dom_sf"/>
</dbReference>
<evidence type="ECO:0000256" key="1">
    <source>
        <dbReference type="ARBA" id="ARBA00011073"/>
    </source>
</evidence>
<dbReference type="RefSeq" id="WP_245715763.1">
    <property type="nucleotide sequence ID" value="NZ_CP109071.1"/>
</dbReference>
<organism evidence="7 9">
    <name type="scientific">Micromonospora peucetia</name>
    <dbReference type="NCBI Taxonomy" id="47871"/>
    <lineage>
        <taxon>Bacteria</taxon>
        <taxon>Bacillati</taxon>
        <taxon>Actinomycetota</taxon>
        <taxon>Actinomycetes</taxon>
        <taxon>Micromonosporales</taxon>
        <taxon>Micromonosporaceae</taxon>
        <taxon>Micromonospora</taxon>
    </lineage>
</organism>
<dbReference type="STRING" id="47871.GA0070608_2171"/>
<evidence type="ECO:0000256" key="5">
    <source>
        <dbReference type="PROSITE-ProRule" id="PRU01240"/>
    </source>
</evidence>
<dbReference type="AlphaFoldDB" id="A0A1C6V002"/>
<dbReference type="GO" id="GO:0006508">
    <property type="term" value="P:proteolysis"/>
    <property type="evidence" value="ECO:0007669"/>
    <property type="project" value="UniProtKB-KW"/>
</dbReference>
<comment type="similarity">
    <text evidence="1 5">Belongs to the peptidase S8 family.</text>
</comment>
<dbReference type="GO" id="GO:0004252">
    <property type="term" value="F:serine-type endopeptidase activity"/>
    <property type="evidence" value="ECO:0007669"/>
    <property type="project" value="UniProtKB-UniRule"/>
</dbReference>
<dbReference type="PRINTS" id="PR00723">
    <property type="entry name" value="SUBTILISIN"/>
</dbReference>
<dbReference type="Gene3D" id="3.40.50.200">
    <property type="entry name" value="Peptidase S8/S53 domain"/>
    <property type="match status" value="1"/>
</dbReference>
<dbReference type="PANTHER" id="PTHR43806:SF11">
    <property type="entry name" value="CEREVISIN-RELATED"/>
    <property type="match status" value="1"/>
</dbReference>
<keyword evidence="10" id="KW-1185">Reference proteome</keyword>
<dbReference type="EMBL" id="FMIC01000002">
    <property type="protein sequence ID" value="SCL59579.1"/>
    <property type="molecule type" value="Genomic_DNA"/>
</dbReference>